<evidence type="ECO:0000256" key="4">
    <source>
        <dbReference type="ARBA" id="ARBA00022670"/>
    </source>
</evidence>
<dbReference type="Pfam" id="PF03572">
    <property type="entry name" value="Peptidase_S41"/>
    <property type="match status" value="1"/>
</dbReference>
<dbReference type="PANTHER" id="PTHR43253">
    <property type="entry name" value="TRICORN PROTEASE HOMOLOG 2-RELATED"/>
    <property type="match status" value="1"/>
</dbReference>
<organism evidence="8 9">
    <name type="scientific">Ilyomonas limi</name>
    <dbReference type="NCBI Taxonomy" id="2575867"/>
    <lineage>
        <taxon>Bacteria</taxon>
        <taxon>Pseudomonadati</taxon>
        <taxon>Bacteroidota</taxon>
        <taxon>Chitinophagia</taxon>
        <taxon>Chitinophagales</taxon>
        <taxon>Chitinophagaceae</taxon>
        <taxon>Ilyomonas</taxon>
    </lineage>
</organism>
<dbReference type="PANTHER" id="PTHR43253:SF1">
    <property type="entry name" value="TRICORN PROTEASE HOMOLOG 2-RELATED"/>
    <property type="match status" value="1"/>
</dbReference>
<dbReference type="InterPro" id="IPR012393">
    <property type="entry name" value="Tricorn_protease"/>
</dbReference>
<keyword evidence="3" id="KW-0963">Cytoplasm</keyword>
<dbReference type="RefSeq" id="WP_137261136.1">
    <property type="nucleotide sequence ID" value="NZ_SZQL01000004.1"/>
</dbReference>
<dbReference type="InterPro" id="IPR005151">
    <property type="entry name" value="Tail-specific_protease"/>
</dbReference>
<comment type="subcellular location">
    <subcellularLocation>
        <location evidence="1">Cytoplasm</location>
    </subcellularLocation>
</comment>
<dbReference type="SUPFAM" id="SSF52096">
    <property type="entry name" value="ClpP/crotonase"/>
    <property type="match status" value="1"/>
</dbReference>
<proteinExistence type="inferred from homology"/>
<evidence type="ECO:0000256" key="5">
    <source>
        <dbReference type="ARBA" id="ARBA00022801"/>
    </source>
</evidence>
<dbReference type="SMART" id="SM00245">
    <property type="entry name" value="TSPc"/>
    <property type="match status" value="1"/>
</dbReference>
<evidence type="ECO:0000313" key="9">
    <source>
        <dbReference type="Proteomes" id="UP000305848"/>
    </source>
</evidence>
<dbReference type="AlphaFoldDB" id="A0A4U3L6B7"/>
<dbReference type="Gene3D" id="3.30.750.44">
    <property type="match status" value="1"/>
</dbReference>
<keyword evidence="4" id="KW-0645">Protease</keyword>
<comment type="similarity">
    <text evidence="2">Belongs to the peptidase S41B family.</text>
</comment>
<reference evidence="8 9" key="1">
    <citation type="submission" date="2019-05" db="EMBL/GenBank/DDBJ databases">
        <title>Panacibacter sp. strain 17mud1-8 Genome sequencing and assembly.</title>
        <authorList>
            <person name="Chhetri G."/>
        </authorList>
    </citation>
    <scope>NUCLEOTIDE SEQUENCE [LARGE SCALE GENOMIC DNA]</scope>
    <source>
        <strain evidence="8 9">17mud1-8</strain>
    </source>
</reference>
<dbReference type="Gene3D" id="3.90.226.10">
    <property type="entry name" value="2-enoyl-CoA Hydratase, Chain A, domain 1"/>
    <property type="match status" value="1"/>
</dbReference>
<dbReference type="InterPro" id="IPR028204">
    <property type="entry name" value="Tricorn_C1"/>
</dbReference>
<name>A0A4U3L6B7_9BACT</name>
<accession>A0A4U3L6B7</accession>
<evidence type="ECO:0000256" key="2">
    <source>
        <dbReference type="ARBA" id="ARBA00008524"/>
    </source>
</evidence>
<evidence type="ECO:0000259" key="7">
    <source>
        <dbReference type="SMART" id="SM00245"/>
    </source>
</evidence>
<dbReference type="Proteomes" id="UP000305848">
    <property type="component" value="Unassembled WGS sequence"/>
</dbReference>
<dbReference type="PROSITE" id="PS51257">
    <property type="entry name" value="PROKAR_LIPOPROTEIN"/>
    <property type="match status" value="1"/>
</dbReference>
<comment type="caution">
    <text evidence="8">The sequence shown here is derived from an EMBL/GenBank/DDBJ whole genome shotgun (WGS) entry which is preliminary data.</text>
</comment>
<keyword evidence="5" id="KW-0378">Hydrolase</keyword>
<dbReference type="InterPro" id="IPR029045">
    <property type="entry name" value="ClpP/crotonase-like_dom_sf"/>
</dbReference>
<dbReference type="Pfam" id="PF14684">
    <property type="entry name" value="Tricorn_C1"/>
    <property type="match status" value="1"/>
</dbReference>
<evidence type="ECO:0000256" key="3">
    <source>
        <dbReference type="ARBA" id="ARBA00022490"/>
    </source>
</evidence>
<sequence>MNRKTIVYIPVVLLVLFISSCTKSIENVSRPENYYPGTFSDVFEAFWTGMNNNYIFWDIDTTDWDAMYRRYQPVFARLNINDSADVRKSVNYFRLMTQGLVDSHYNLSFGYGAVADSSIDPAYSRKMDTIHRHVFYPQYVVGYMDDGVDGIDNSTDPNEVRYAIAGTINKNILYFYCNIFELKSSYESSTNNDIKKVLDYFFAKLANPEGLKGVIIDVRGNPGGEVTDLNFLLGKMVSSPLTFGYTRYKSGNGRLDYTPWAPAVITPQAGSKGLNIPVIALADAWSVSLAELTTMAIHTMPNGKFIGETTWGANGPISSNQNYNGGQFTASDFLYAYTSSSEFKYLDNNIYEGKGFPPDIAVPFNENYLSQKRDAALEAAITDILQ</sequence>
<gene>
    <name evidence="8" type="ORF">FC093_07505</name>
</gene>
<dbReference type="GO" id="GO:0006508">
    <property type="term" value="P:proteolysis"/>
    <property type="evidence" value="ECO:0007669"/>
    <property type="project" value="UniProtKB-KW"/>
</dbReference>
<keyword evidence="6" id="KW-0720">Serine protease</keyword>
<keyword evidence="9" id="KW-1185">Reference proteome</keyword>
<dbReference type="GO" id="GO:0005737">
    <property type="term" value="C:cytoplasm"/>
    <property type="evidence" value="ECO:0007669"/>
    <property type="project" value="UniProtKB-SubCell"/>
</dbReference>
<protein>
    <recommendedName>
        <fullName evidence="7">Tail specific protease domain-containing protein</fullName>
    </recommendedName>
</protein>
<dbReference type="EMBL" id="SZQL01000004">
    <property type="protein sequence ID" value="TKK69914.1"/>
    <property type="molecule type" value="Genomic_DNA"/>
</dbReference>
<dbReference type="OrthoDB" id="5480566at2"/>
<evidence type="ECO:0000313" key="8">
    <source>
        <dbReference type="EMBL" id="TKK69914.1"/>
    </source>
</evidence>
<evidence type="ECO:0000256" key="6">
    <source>
        <dbReference type="ARBA" id="ARBA00022825"/>
    </source>
</evidence>
<evidence type="ECO:0000256" key="1">
    <source>
        <dbReference type="ARBA" id="ARBA00004496"/>
    </source>
</evidence>
<feature type="domain" description="Tail specific protease" evidence="7">
    <location>
        <begin position="156"/>
        <end position="363"/>
    </location>
</feature>
<dbReference type="GO" id="GO:0008236">
    <property type="term" value="F:serine-type peptidase activity"/>
    <property type="evidence" value="ECO:0007669"/>
    <property type="project" value="UniProtKB-KW"/>
</dbReference>